<dbReference type="Proteomes" id="UP000830375">
    <property type="component" value="Unassembled WGS sequence"/>
</dbReference>
<accession>A0ABQ8MFP5</accession>
<evidence type="ECO:0000256" key="1">
    <source>
        <dbReference type="SAM" id="SignalP"/>
    </source>
</evidence>
<keyword evidence="1" id="KW-0732">Signal</keyword>
<dbReference type="EMBL" id="JACTAM010000009">
    <property type="protein sequence ID" value="KAI2661001.1"/>
    <property type="molecule type" value="Genomic_DNA"/>
</dbReference>
<dbReference type="GO" id="GO:0005524">
    <property type="term" value="F:ATP binding"/>
    <property type="evidence" value="ECO:0007669"/>
    <property type="project" value="UniProtKB-KW"/>
</dbReference>
<dbReference type="GO" id="GO:0008233">
    <property type="term" value="F:peptidase activity"/>
    <property type="evidence" value="ECO:0007669"/>
    <property type="project" value="UniProtKB-KW"/>
</dbReference>
<keyword evidence="2" id="KW-0645">Protease</keyword>
<proteinExistence type="predicted"/>
<reference evidence="2 3" key="1">
    <citation type="submission" date="2022-01" db="EMBL/GenBank/DDBJ databases">
        <title>A high-quality chromosome-level genome assembly of rohu carp, Labeo rohita.</title>
        <authorList>
            <person name="Arick M.A. II"/>
            <person name="Hsu C.-Y."/>
            <person name="Magbanua Z."/>
            <person name="Pechanova O."/>
            <person name="Grover C."/>
            <person name="Miller E."/>
            <person name="Thrash A."/>
            <person name="Ezzel L."/>
            <person name="Alam S."/>
            <person name="Benzie J."/>
            <person name="Hamilton M."/>
            <person name="Karsi A."/>
            <person name="Lawrence M.L."/>
            <person name="Peterson D.G."/>
        </authorList>
    </citation>
    <scope>NUCLEOTIDE SEQUENCE [LARGE SCALE GENOMIC DNA]</scope>
    <source>
        <strain evidence="3">BAU-BD-2019</strain>
        <tissue evidence="2">Blood</tissue>
    </source>
</reference>
<keyword evidence="2" id="KW-0067">ATP-binding</keyword>
<comment type="caution">
    <text evidence="2">The sequence shown here is derived from an EMBL/GenBank/DDBJ whole genome shotgun (WGS) entry which is preliminary data.</text>
</comment>
<feature type="signal peptide" evidence="1">
    <location>
        <begin position="1"/>
        <end position="16"/>
    </location>
</feature>
<sequence>MKVFLMLLMTLVFTHGLAPCQRHQDYSAYSNFTHRHILSENFDVNNQRDWADYLNRTALCERVPIQSFLRGVDTNNIRSICNGQGIRDRGNLVGLGFHGQDTFENSDTWDNISSRGSG</sequence>
<organism evidence="2 3">
    <name type="scientific">Labeo rohita</name>
    <name type="common">Indian major carp</name>
    <name type="synonym">Cyprinus rohita</name>
    <dbReference type="NCBI Taxonomy" id="84645"/>
    <lineage>
        <taxon>Eukaryota</taxon>
        <taxon>Metazoa</taxon>
        <taxon>Chordata</taxon>
        <taxon>Craniata</taxon>
        <taxon>Vertebrata</taxon>
        <taxon>Euteleostomi</taxon>
        <taxon>Actinopterygii</taxon>
        <taxon>Neopterygii</taxon>
        <taxon>Teleostei</taxon>
        <taxon>Ostariophysi</taxon>
        <taxon>Cypriniformes</taxon>
        <taxon>Cyprinidae</taxon>
        <taxon>Labeoninae</taxon>
        <taxon>Labeonini</taxon>
        <taxon>Labeo</taxon>
    </lineage>
</organism>
<name>A0ABQ8MFP5_LABRO</name>
<keyword evidence="2" id="KW-0378">Hydrolase</keyword>
<keyword evidence="2" id="KW-0547">Nucleotide-binding</keyword>
<evidence type="ECO:0000313" key="3">
    <source>
        <dbReference type="Proteomes" id="UP000830375"/>
    </source>
</evidence>
<gene>
    <name evidence="2" type="ORF">H4Q32_027596</name>
</gene>
<protein>
    <submittedName>
        <fullName evidence="2">ATP-dependent Clp protease ATP-binding subunit ClpX</fullName>
    </submittedName>
</protein>
<keyword evidence="3" id="KW-1185">Reference proteome</keyword>
<evidence type="ECO:0000313" key="2">
    <source>
        <dbReference type="EMBL" id="KAI2661001.1"/>
    </source>
</evidence>
<dbReference type="GO" id="GO:0006508">
    <property type="term" value="P:proteolysis"/>
    <property type="evidence" value="ECO:0007669"/>
    <property type="project" value="UniProtKB-KW"/>
</dbReference>
<feature type="chain" id="PRO_5046497877" evidence="1">
    <location>
        <begin position="17"/>
        <end position="118"/>
    </location>
</feature>
<dbReference type="Gene3D" id="3.10.130.10">
    <property type="entry name" value="Ribonuclease A-like domain"/>
    <property type="match status" value="1"/>
</dbReference>
<dbReference type="InterPro" id="IPR036816">
    <property type="entry name" value="RNaseA-like_dom_sf"/>
</dbReference>